<dbReference type="InterPro" id="IPR006311">
    <property type="entry name" value="TAT_signal"/>
</dbReference>
<dbReference type="OrthoDB" id="252027at2157"/>
<dbReference type="RefSeq" id="WP_188979703.1">
    <property type="nucleotide sequence ID" value="NZ_BMPD01000006.1"/>
</dbReference>
<dbReference type="PANTHER" id="PTHR35841">
    <property type="entry name" value="PHOSPHONATES-BINDING PERIPLASMIC PROTEIN"/>
    <property type="match status" value="1"/>
</dbReference>
<dbReference type="GO" id="GO:0043190">
    <property type="term" value="C:ATP-binding cassette (ABC) transporter complex"/>
    <property type="evidence" value="ECO:0007669"/>
    <property type="project" value="InterPro"/>
</dbReference>
<dbReference type="PROSITE" id="PS51257">
    <property type="entry name" value="PROKAR_LIPOPROTEIN"/>
    <property type="match status" value="1"/>
</dbReference>
<dbReference type="EMBL" id="BMPD01000006">
    <property type="protein sequence ID" value="GGK78075.1"/>
    <property type="molecule type" value="Genomic_DNA"/>
</dbReference>
<feature type="region of interest" description="Disordered" evidence="2">
    <location>
        <begin position="26"/>
        <end position="75"/>
    </location>
</feature>
<feature type="compositionally biased region" description="Low complexity" evidence="2">
    <location>
        <begin position="42"/>
        <end position="63"/>
    </location>
</feature>
<dbReference type="Gene3D" id="3.40.190.10">
    <property type="entry name" value="Periplasmic binding protein-like II"/>
    <property type="match status" value="2"/>
</dbReference>
<dbReference type="PROSITE" id="PS51318">
    <property type="entry name" value="TAT"/>
    <property type="match status" value="1"/>
</dbReference>
<sequence length="392" mass="42606">MSVSTMKQNPVDRRSVLKIGATALAAGVAGCSQESSQSTEASGGDSTDSSDGSSSGDGSSGQSTNYPEFDPANPEFPQLMQTLIEAGFETGSLQDLKNMKEREKPRYGNPVQSTPDNQDDLIDPDRIAFAMTPTEDPAVYRDTMKPLMDNIAEETGKSVKYFPLNSYASQIEAMRSERLHVAGFSTGPTPFAVNLAGAVPFSLQISQEGDFGYRLWLATQADNDDISSLEDIKGKRVAHAEPSSNSGNLAPRALFSNQGVTPGEDYEVSYSGGHEQSILGVANDDYDAAPVCSTCVTRVAEADNIDPTNLKVVWASNPFPTTSFCYRYNLKPEIQEGIRAAFLDYDYSDTKIAEVFGGRGKWTEIDYATTYDIILQIQENNEIKYNTENIEG</sequence>
<dbReference type="GO" id="GO:0055085">
    <property type="term" value="P:transmembrane transport"/>
    <property type="evidence" value="ECO:0007669"/>
    <property type="project" value="InterPro"/>
</dbReference>
<protein>
    <recommendedName>
        <fullName evidence="5">Phosphate ABC transporter substrate-binding protein</fullName>
    </recommendedName>
</protein>
<comment type="caution">
    <text evidence="3">The sequence shown here is derived from an EMBL/GenBank/DDBJ whole genome shotgun (WGS) entry which is preliminary data.</text>
</comment>
<evidence type="ECO:0000313" key="4">
    <source>
        <dbReference type="Proteomes" id="UP000614221"/>
    </source>
</evidence>
<proteinExistence type="predicted"/>
<reference evidence="3" key="2">
    <citation type="submission" date="2020-09" db="EMBL/GenBank/DDBJ databases">
        <authorList>
            <person name="Sun Q."/>
            <person name="Ohkuma M."/>
        </authorList>
    </citation>
    <scope>NUCLEOTIDE SEQUENCE</scope>
    <source>
        <strain evidence="3">JCM 19018</strain>
    </source>
</reference>
<dbReference type="AlphaFoldDB" id="A0A830F2I7"/>
<accession>A0A830F2I7</accession>
<evidence type="ECO:0000313" key="3">
    <source>
        <dbReference type="EMBL" id="GGK78075.1"/>
    </source>
</evidence>
<dbReference type="PANTHER" id="PTHR35841:SF1">
    <property type="entry name" value="PHOSPHONATES-BINDING PERIPLASMIC PROTEIN"/>
    <property type="match status" value="1"/>
</dbReference>
<feature type="compositionally biased region" description="Polar residues" evidence="2">
    <location>
        <begin position="32"/>
        <end position="41"/>
    </location>
</feature>
<reference evidence="3" key="1">
    <citation type="journal article" date="2014" name="Int. J. Syst. Evol. Microbiol.">
        <title>Complete genome sequence of Corynebacterium casei LMG S-19264T (=DSM 44701T), isolated from a smear-ripened cheese.</title>
        <authorList>
            <consortium name="US DOE Joint Genome Institute (JGI-PGF)"/>
            <person name="Walter F."/>
            <person name="Albersmeier A."/>
            <person name="Kalinowski J."/>
            <person name="Ruckert C."/>
        </authorList>
    </citation>
    <scope>NUCLEOTIDE SEQUENCE</scope>
    <source>
        <strain evidence="3">JCM 19018</strain>
    </source>
</reference>
<organism evidence="3 4">
    <name type="scientific">Haloarcula sebkhae</name>
    <dbReference type="NCBI Taxonomy" id="932660"/>
    <lineage>
        <taxon>Archaea</taxon>
        <taxon>Methanobacteriati</taxon>
        <taxon>Methanobacteriota</taxon>
        <taxon>Stenosarchaea group</taxon>
        <taxon>Halobacteria</taxon>
        <taxon>Halobacteriales</taxon>
        <taxon>Haloarculaceae</taxon>
        <taxon>Haloarcula</taxon>
    </lineage>
</organism>
<dbReference type="Pfam" id="PF12974">
    <property type="entry name" value="Phosphonate-bd"/>
    <property type="match status" value="1"/>
</dbReference>
<dbReference type="NCBIfam" id="TIGR01098">
    <property type="entry name" value="3A0109s03R"/>
    <property type="match status" value="1"/>
</dbReference>
<feature type="region of interest" description="Disordered" evidence="2">
    <location>
        <begin position="103"/>
        <end position="122"/>
    </location>
</feature>
<dbReference type="Proteomes" id="UP000614221">
    <property type="component" value="Unassembled WGS sequence"/>
</dbReference>
<gene>
    <name evidence="3" type="ORF">GCM10009067_33180</name>
</gene>
<dbReference type="InterPro" id="IPR005770">
    <property type="entry name" value="PhnD"/>
</dbReference>
<evidence type="ECO:0000256" key="1">
    <source>
        <dbReference type="ARBA" id="ARBA00022729"/>
    </source>
</evidence>
<evidence type="ECO:0008006" key="5">
    <source>
        <dbReference type="Google" id="ProtNLM"/>
    </source>
</evidence>
<evidence type="ECO:0000256" key="2">
    <source>
        <dbReference type="SAM" id="MobiDB-lite"/>
    </source>
</evidence>
<dbReference type="SUPFAM" id="SSF53850">
    <property type="entry name" value="Periplasmic binding protein-like II"/>
    <property type="match status" value="1"/>
</dbReference>
<name>A0A830F2I7_9EURY</name>
<keyword evidence="1" id="KW-0732">Signal</keyword>